<keyword evidence="2" id="KW-0813">Transport</keyword>
<dbReference type="EMBL" id="QFFN01000010">
    <property type="protein sequence ID" value="PWG59896.1"/>
    <property type="molecule type" value="Genomic_DNA"/>
</dbReference>
<dbReference type="GO" id="GO:0016887">
    <property type="term" value="F:ATP hydrolysis activity"/>
    <property type="evidence" value="ECO:0007669"/>
    <property type="project" value="InterPro"/>
</dbReference>
<evidence type="ECO:0000313" key="7">
    <source>
        <dbReference type="EMBL" id="PWG59896.1"/>
    </source>
</evidence>
<keyword evidence="8" id="KW-1185">Reference proteome</keyword>
<dbReference type="InterPro" id="IPR003439">
    <property type="entry name" value="ABC_transporter-like_ATP-bd"/>
</dbReference>
<dbReference type="PROSITE" id="PS50893">
    <property type="entry name" value="ABC_TRANSPORTER_2"/>
    <property type="match status" value="1"/>
</dbReference>
<dbReference type="OrthoDB" id="9802264at2"/>
<dbReference type="PANTHER" id="PTHR43117">
    <property type="entry name" value="OSMOPROTECTANT IMPORT ATP-BINDING PROTEIN OSMV"/>
    <property type="match status" value="1"/>
</dbReference>
<feature type="domain" description="ABC transporter" evidence="6">
    <location>
        <begin position="3"/>
        <end position="237"/>
    </location>
</feature>
<dbReference type="Gene3D" id="3.40.50.300">
    <property type="entry name" value="P-loop containing nucleotide triphosphate hydrolases"/>
    <property type="match status" value="1"/>
</dbReference>
<dbReference type="PROSITE" id="PS00211">
    <property type="entry name" value="ABC_TRANSPORTER_1"/>
    <property type="match status" value="1"/>
</dbReference>
<sequence length="255" mass="27496">MTIVFDHVSKTYDDGTIGVGDVSLTVRDGEVMVLVGPSGSGKTTLMRMVNRMVEPTSGRVLIDGRDVRGRDPIALRRSIGYVIQGGGLLPHRTVVDNIATIPMLNGVGRKRARDHAMGLLGKVGLDASLAGRYPAQLSGGQRQRVGVARALAADARILLMDEPFSAVDPVVRRELQNEVRRVQHDFGVTVVFVTHDINEAFFLADRIALLGDGGVLEQVDVPSRILGTPANERVRAFVEAGRPRMDKGVRCGLAV</sequence>
<gene>
    <name evidence="7" type="ORF">DF200_05015</name>
</gene>
<dbReference type="EC" id="7.6.2.9" evidence="5"/>
<dbReference type="GO" id="GO:0015418">
    <property type="term" value="F:ABC-type quaternary ammonium compound transporting activity"/>
    <property type="evidence" value="ECO:0007669"/>
    <property type="project" value="UniProtKB-EC"/>
</dbReference>
<reference evidence="7 8" key="1">
    <citation type="journal article" date="2018" name="Int. J. Syst. Evol. Microbiol.">
        <title>Bifidobacterium catulorum sp. nov., a novel taxon from the faeces of the baby common marmoset (Callithrix jacchus).</title>
        <authorList>
            <person name="Modesto M."/>
            <person name="Michelini S."/>
            <person name="Oki K."/>
            <person name="Biavati B."/>
            <person name="Watanabe K."/>
            <person name="Mattarelli P."/>
        </authorList>
    </citation>
    <scope>NUCLEOTIDE SEQUENCE [LARGE SCALE GENOMIC DNA]</scope>
    <source>
        <strain evidence="7 8">MRM 8.19</strain>
    </source>
</reference>
<organism evidence="7 8">
    <name type="scientific">Bifidobacterium catulorum</name>
    <dbReference type="NCBI Taxonomy" id="1630173"/>
    <lineage>
        <taxon>Bacteria</taxon>
        <taxon>Bacillati</taxon>
        <taxon>Actinomycetota</taxon>
        <taxon>Actinomycetes</taxon>
        <taxon>Bifidobacteriales</taxon>
        <taxon>Bifidobacteriaceae</taxon>
        <taxon>Bifidobacterium</taxon>
    </lineage>
</organism>
<dbReference type="PANTHER" id="PTHR43117:SF4">
    <property type="entry name" value="OSMOPROTECTANT IMPORT ATP-BINDING PROTEIN OSMV"/>
    <property type="match status" value="1"/>
</dbReference>
<evidence type="ECO:0000256" key="2">
    <source>
        <dbReference type="ARBA" id="ARBA00022448"/>
    </source>
</evidence>
<dbReference type="InterPro" id="IPR027417">
    <property type="entry name" value="P-loop_NTPase"/>
</dbReference>
<accession>A0A2U2MSR8</accession>
<name>A0A2U2MSR8_9BIFI</name>
<dbReference type="InterPro" id="IPR017871">
    <property type="entry name" value="ABC_transporter-like_CS"/>
</dbReference>
<dbReference type="Pfam" id="PF00005">
    <property type="entry name" value="ABC_tran"/>
    <property type="match status" value="1"/>
</dbReference>
<dbReference type="SUPFAM" id="SSF52540">
    <property type="entry name" value="P-loop containing nucleoside triphosphate hydrolases"/>
    <property type="match status" value="1"/>
</dbReference>
<dbReference type="GO" id="GO:0005524">
    <property type="term" value="F:ATP binding"/>
    <property type="evidence" value="ECO:0007669"/>
    <property type="project" value="UniProtKB-KW"/>
</dbReference>
<dbReference type="SMART" id="SM00382">
    <property type="entry name" value="AAA"/>
    <property type="match status" value="1"/>
</dbReference>
<evidence type="ECO:0000256" key="3">
    <source>
        <dbReference type="ARBA" id="ARBA00022741"/>
    </source>
</evidence>
<comment type="similarity">
    <text evidence="1">Belongs to the ABC transporter superfamily.</text>
</comment>
<evidence type="ECO:0000259" key="6">
    <source>
        <dbReference type="PROSITE" id="PS50893"/>
    </source>
</evidence>
<protein>
    <recommendedName>
        <fullName evidence="5">ABC-type quaternary amine transporter</fullName>
        <ecNumber evidence="5">7.6.2.9</ecNumber>
    </recommendedName>
</protein>
<evidence type="ECO:0000256" key="5">
    <source>
        <dbReference type="ARBA" id="ARBA00066388"/>
    </source>
</evidence>
<comment type="caution">
    <text evidence="7">The sequence shown here is derived from an EMBL/GenBank/DDBJ whole genome shotgun (WGS) entry which is preliminary data.</text>
</comment>
<dbReference type="RefSeq" id="WP_109137188.1">
    <property type="nucleotide sequence ID" value="NZ_QFFN01000010.1"/>
</dbReference>
<dbReference type="InterPro" id="IPR003593">
    <property type="entry name" value="AAA+_ATPase"/>
</dbReference>
<evidence type="ECO:0000256" key="4">
    <source>
        <dbReference type="ARBA" id="ARBA00022840"/>
    </source>
</evidence>
<dbReference type="Proteomes" id="UP000245753">
    <property type="component" value="Unassembled WGS sequence"/>
</dbReference>
<proteinExistence type="inferred from homology"/>
<dbReference type="AlphaFoldDB" id="A0A2U2MSR8"/>
<dbReference type="FunFam" id="3.40.50.300:FF:000425">
    <property type="entry name" value="Probable ABC transporter, ATP-binding subunit"/>
    <property type="match status" value="1"/>
</dbReference>
<evidence type="ECO:0000313" key="8">
    <source>
        <dbReference type="Proteomes" id="UP000245753"/>
    </source>
</evidence>
<evidence type="ECO:0000256" key="1">
    <source>
        <dbReference type="ARBA" id="ARBA00005417"/>
    </source>
</evidence>
<keyword evidence="3" id="KW-0547">Nucleotide-binding</keyword>
<keyword evidence="4 7" id="KW-0067">ATP-binding</keyword>